<feature type="transmembrane region" description="Helical" evidence="8">
    <location>
        <begin position="67"/>
        <end position="90"/>
    </location>
</feature>
<dbReference type="Gene3D" id="1.10.3720.10">
    <property type="entry name" value="MetI-like"/>
    <property type="match status" value="2"/>
</dbReference>
<evidence type="ECO:0000259" key="9">
    <source>
        <dbReference type="PROSITE" id="PS50928"/>
    </source>
</evidence>
<evidence type="ECO:0000256" key="1">
    <source>
        <dbReference type="ARBA" id="ARBA00004429"/>
    </source>
</evidence>
<protein>
    <submittedName>
        <fullName evidence="10">ABC transporter permease</fullName>
    </submittedName>
</protein>
<evidence type="ECO:0000256" key="4">
    <source>
        <dbReference type="ARBA" id="ARBA00022519"/>
    </source>
</evidence>
<feature type="transmembrane region" description="Helical" evidence="8">
    <location>
        <begin position="440"/>
        <end position="465"/>
    </location>
</feature>
<gene>
    <name evidence="10" type="ORF">ACFPP7_12680</name>
</gene>
<dbReference type="InterPro" id="IPR035906">
    <property type="entry name" value="MetI-like_sf"/>
</dbReference>
<evidence type="ECO:0000313" key="10">
    <source>
        <dbReference type="EMBL" id="MFC5521763.1"/>
    </source>
</evidence>
<feature type="transmembrane region" description="Helical" evidence="8">
    <location>
        <begin position="332"/>
        <end position="354"/>
    </location>
</feature>
<comment type="similarity">
    <text evidence="8">Belongs to the binding-protein-dependent transport system permease family.</text>
</comment>
<proteinExistence type="inferred from homology"/>
<dbReference type="Proteomes" id="UP001596084">
    <property type="component" value="Unassembled WGS sequence"/>
</dbReference>
<keyword evidence="7 8" id="KW-0472">Membrane</keyword>
<dbReference type="PANTHER" id="PTHR43357">
    <property type="entry name" value="INNER MEMBRANE ABC TRANSPORTER PERMEASE PROTEIN YDCV"/>
    <property type="match status" value="1"/>
</dbReference>
<feature type="transmembrane region" description="Helical" evidence="8">
    <location>
        <begin position="366"/>
        <end position="390"/>
    </location>
</feature>
<feature type="transmembrane region" description="Helical" evidence="8">
    <location>
        <begin position="188"/>
        <end position="209"/>
    </location>
</feature>
<feature type="transmembrane region" description="Helical" evidence="8">
    <location>
        <begin position="131"/>
        <end position="152"/>
    </location>
</feature>
<feature type="domain" description="ABC transmembrane type-1" evidence="9">
    <location>
        <begin position="326"/>
        <end position="516"/>
    </location>
</feature>
<keyword evidence="2 8" id="KW-0813">Transport</keyword>
<dbReference type="PROSITE" id="PS50928">
    <property type="entry name" value="ABC_TM1"/>
    <property type="match status" value="2"/>
</dbReference>
<accession>A0ABW0QAU5</accession>
<keyword evidence="11" id="KW-1185">Reference proteome</keyword>
<dbReference type="Pfam" id="PF00528">
    <property type="entry name" value="BPD_transp_1"/>
    <property type="match status" value="2"/>
</dbReference>
<evidence type="ECO:0000256" key="6">
    <source>
        <dbReference type="ARBA" id="ARBA00022989"/>
    </source>
</evidence>
<comment type="subcellular location">
    <subcellularLocation>
        <location evidence="1">Cell inner membrane</location>
        <topology evidence="1">Multi-pass membrane protein</topology>
    </subcellularLocation>
    <subcellularLocation>
        <location evidence="8">Cell membrane</location>
        <topology evidence="8">Multi-pass membrane protein</topology>
    </subcellularLocation>
</comment>
<organism evidence="10 11">
    <name type="scientific">Polaromonas jejuensis</name>
    <dbReference type="NCBI Taxonomy" id="457502"/>
    <lineage>
        <taxon>Bacteria</taxon>
        <taxon>Pseudomonadati</taxon>
        <taxon>Pseudomonadota</taxon>
        <taxon>Betaproteobacteria</taxon>
        <taxon>Burkholderiales</taxon>
        <taxon>Comamonadaceae</taxon>
        <taxon>Polaromonas</taxon>
    </lineage>
</organism>
<feature type="transmembrane region" description="Helical" evidence="8">
    <location>
        <begin position="229"/>
        <end position="252"/>
    </location>
</feature>
<feature type="transmembrane region" description="Helical" evidence="8">
    <location>
        <begin position="273"/>
        <end position="295"/>
    </location>
</feature>
<dbReference type="InterPro" id="IPR000515">
    <property type="entry name" value="MetI-like"/>
</dbReference>
<comment type="caution">
    <text evidence="10">The sequence shown here is derived from an EMBL/GenBank/DDBJ whole genome shotgun (WGS) entry which is preliminary data.</text>
</comment>
<keyword evidence="3" id="KW-1003">Cell membrane</keyword>
<dbReference type="RefSeq" id="WP_068835246.1">
    <property type="nucleotide sequence ID" value="NZ_JBHSMX010000020.1"/>
</dbReference>
<evidence type="ECO:0000256" key="2">
    <source>
        <dbReference type="ARBA" id="ARBA00022448"/>
    </source>
</evidence>
<evidence type="ECO:0000256" key="5">
    <source>
        <dbReference type="ARBA" id="ARBA00022692"/>
    </source>
</evidence>
<name>A0ABW0QAU5_9BURK</name>
<feature type="transmembrane region" description="Helical" evidence="8">
    <location>
        <begin position="396"/>
        <end position="419"/>
    </location>
</feature>
<evidence type="ECO:0000313" key="11">
    <source>
        <dbReference type="Proteomes" id="UP001596084"/>
    </source>
</evidence>
<keyword evidence="5 8" id="KW-0812">Transmembrane</keyword>
<dbReference type="CDD" id="cd06261">
    <property type="entry name" value="TM_PBP2"/>
    <property type="match status" value="2"/>
</dbReference>
<feature type="transmembrane region" description="Helical" evidence="8">
    <location>
        <begin position="492"/>
        <end position="516"/>
    </location>
</feature>
<keyword evidence="6 8" id="KW-1133">Transmembrane helix</keyword>
<feature type="domain" description="ABC transmembrane type-1" evidence="9">
    <location>
        <begin position="66"/>
        <end position="250"/>
    </location>
</feature>
<keyword evidence="4" id="KW-0997">Cell inner membrane</keyword>
<dbReference type="EMBL" id="JBHSMX010000020">
    <property type="protein sequence ID" value="MFC5521763.1"/>
    <property type="molecule type" value="Genomic_DNA"/>
</dbReference>
<evidence type="ECO:0000256" key="3">
    <source>
        <dbReference type="ARBA" id="ARBA00022475"/>
    </source>
</evidence>
<sequence length="533" mass="56483">MSGTAESQVSDRLAPSRWPPTGLMVSAVFVALLVLLPLAFTLWHALSFSLGNALDLLLRPIVADLALNTLLITVSATLSCGVIGTASAWFVERTALPGRRLWAVLAVVPLAIPPFITSYAWVSISHALQDFYGALLVITTAYYPLVYLPVAASLRGMDPALEETARALGLGPLACFCRVVLPQLRPALLGGMLLVALGSLSEFGAFALLRFHTFTTEIYAEYRVGFDGAGAAMLASVLMLLCLVCLVAEFRIRGKARYDRLDRGARRAPNRHSLGWCAVPVVAGFVCLAVITLVVPLGTIAYWTLQHGEAAVTPAEVSPALLFDATLSSVELGLAGAALTTLLALPFGYLLARYPGHISTVLERTVYLAQGVPGIVISLALVSLAIHLITPLYQTAAMLVLAYAILFLPLALVSVRAALLQAEARLEDMARSLGLNRWLVLWRVVLPLAAPGLGAAASMVFIAVVTELTATLLLSPIGTETLATQIWADTSALAFAAAAPYAAILVVISLCATWLLMSLFGKTAVLGDAARLF</sequence>
<reference evidence="11" key="1">
    <citation type="journal article" date="2019" name="Int. J. Syst. Evol. Microbiol.">
        <title>The Global Catalogue of Microorganisms (GCM) 10K type strain sequencing project: providing services to taxonomists for standard genome sequencing and annotation.</title>
        <authorList>
            <consortium name="The Broad Institute Genomics Platform"/>
            <consortium name="The Broad Institute Genome Sequencing Center for Infectious Disease"/>
            <person name="Wu L."/>
            <person name="Ma J."/>
        </authorList>
    </citation>
    <scope>NUCLEOTIDE SEQUENCE [LARGE SCALE GENOMIC DNA]</scope>
    <source>
        <strain evidence="11">CGMCC 4.7277</strain>
    </source>
</reference>
<dbReference type="PANTHER" id="PTHR43357:SF3">
    <property type="entry name" value="FE(3+)-TRANSPORT SYSTEM PERMEASE PROTEIN FBPB 2"/>
    <property type="match status" value="1"/>
</dbReference>
<dbReference type="SUPFAM" id="SSF161098">
    <property type="entry name" value="MetI-like"/>
    <property type="match status" value="2"/>
</dbReference>
<evidence type="ECO:0000256" key="7">
    <source>
        <dbReference type="ARBA" id="ARBA00023136"/>
    </source>
</evidence>
<feature type="transmembrane region" description="Helical" evidence="8">
    <location>
        <begin position="102"/>
        <end position="124"/>
    </location>
</feature>
<evidence type="ECO:0000256" key="8">
    <source>
        <dbReference type="RuleBase" id="RU363032"/>
    </source>
</evidence>
<feature type="transmembrane region" description="Helical" evidence="8">
    <location>
        <begin position="23"/>
        <end position="46"/>
    </location>
</feature>